<dbReference type="EMBL" id="SRPR01000116">
    <property type="protein sequence ID" value="KAG5959606.1"/>
    <property type="molecule type" value="Genomic_DNA"/>
</dbReference>
<evidence type="ECO:0000313" key="3">
    <source>
        <dbReference type="EMBL" id="KAG5959606.1"/>
    </source>
</evidence>
<feature type="compositionally biased region" description="Low complexity" evidence="1">
    <location>
        <begin position="425"/>
        <end position="469"/>
    </location>
</feature>
<feature type="region of interest" description="Disordered" evidence="1">
    <location>
        <begin position="1"/>
        <end position="22"/>
    </location>
</feature>
<keyword evidence="4" id="KW-1185">Reference proteome</keyword>
<evidence type="ECO:0000256" key="1">
    <source>
        <dbReference type="SAM" id="MobiDB-lite"/>
    </source>
</evidence>
<name>A0ABQ7PCQ6_9HYPO</name>
<feature type="region of interest" description="Disordered" evidence="1">
    <location>
        <begin position="416"/>
        <end position="501"/>
    </location>
</feature>
<evidence type="ECO:0000259" key="2">
    <source>
        <dbReference type="PROSITE" id="PS00028"/>
    </source>
</evidence>
<reference evidence="3 4" key="1">
    <citation type="journal article" date="2020" name="bioRxiv">
        <title>Whole genome comparisons of ergot fungi reveals the divergence and evolution of species within the genus Claviceps are the result of varying mechanisms driving genome evolution and host range expansion.</title>
        <authorList>
            <person name="Wyka S.A."/>
            <person name="Mondo S.J."/>
            <person name="Liu M."/>
            <person name="Dettman J."/>
            <person name="Nalam V."/>
            <person name="Broders K.D."/>
        </authorList>
    </citation>
    <scope>NUCLEOTIDE SEQUENCE [LARGE SCALE GENOMIC DNA]</scope>
    <source>
        <strain evidence="3 4">LM583</strain>
    </source>
</reference>
<feature type="compositionally biased region" description="Polar residues" evidence="1">
    <location>
        <begin position="470"/>
        <end position="479"/>
    </location>
</feature>
<protein>
    <recommendedName>
        <fullName evidence="2">C2H2-type domain-containing protein</fullName>
    </recommendedName>
</protein>
<organism evidence="3 4">
    <name type="scientific">Claviceps arundinis</name>
    <dbReference type="NCBI Taxonomy" id="1623583"/>
    <lineage>
        <taxon>Eukaryota</taxon>
        <taxon>Fungi</taxon>
        <taxon>Dikarya</taxon>
        <taxon>Ascomycota</taxon>
        <taxon>Pezizomycotina</taxon>
        <taxon>Sordariomycetes</taxon>
        <taxon>Hypocreomycetidae</taxon>
        <taxon>Hypocreales</taxon>
        <taxon>Clavicipitaceae</taxon>
        <taxon>Claviceps</taxon>
    </lineage>
</organism>
<gene>
    <name evidence="3" type="ORF">E4U57_000571</name>
</gene>
<dbReference type="PROSITE" id="PS00028">
    <property type="entry name" value="ZINC_FINGER_C2H2_1"/>
    <property type="match status" value="1"/>
</dbReference>
<dbReference type="SMART" id="SM00355">
    <property type="entry name" value="ZnF_C2H2"/>
    <property type="match status" value="2"/>
</dbReference>
<sequence length="611" mass="67077">MPFLGISHSPTMFSPQNQPQEHAHLRQLTDDDQQQLLRLVQRYGVPSLCSAMTGSQASSGDFALPPSVLPSSLSAASLPWSGSDVSCCRSDDASVHTQYTWPEVPHDVQSMHDSEPGNMSERSWLDSPAAIQSPLPPPLGDITSYPSPRLTAPTSKKYQCPMCFLDNSPVGFGRKSDFKKHLHNFHGADVVWICRTKGCHSNFTTERAYSTHAKEAHRMKALPNSTARTDMCAQLVFSCGFATCKERLFEAQSAHDAPATREKHFEHIAKHFEDGFDVKQWEFRVQVQNLMRQPMVKSIWKTCIWPKEKRQQLYWRPRSSADLKRMLECRHLGNDISTLVRLAFILGTAPFTNPVTPPPAEIDMYFQLPYRSCCPINSPDHNIEPAVDGIKTEDDAPTLTTAKCRSSIATTVFRLSSRHVKRSSRSSTPAGAMGPTSAPSSAPTSAPTVVASCASASPPTPISTPSSTSQGDTTMSDDATSGPHPGTPFPIPNETVWPVDAPQFAPEMPQDLHKQAGSPFGEPLMYAMPMEQSSHQSYYSMGSFPSYPANQGTIPHGMYDYSTSASPASMSRPATPVPYKRPASWSRVVSMEGLRPSKKAAQEVVSTMLGM</sequence>
<comment type="caution">
    <text evidence="3">The sequence shown here is derived from an EMBL/GenBank/DDBJ whole genome shotgun (WGS) entry which is preliminary data.</text>
</comment>
<feature type="domain" description="C2H2-type" evidence="2">
    <location>
        <begin position="194"/>
        <end position="217"/>
    </location>
</feature>
<dbReference type="InterPro" id="IPR013087">
    <property type="entry name" value="Znf_C2H2_type"/>
</dbReference>
<feature type="compositionally biased region" description="Polar residues" evidence="1">
    <location>
        <begin position="8"/>
        <end position="20"/>
    </location>
</feature>
<dbReference type="Proteomes" id="UP000742024">
    <property type="component" value="Unassembled WGS sequence"/>
</dbReference>
<accession>A0ABQ7PCQ6</accession>
<evidence type="ECO:0000313" key="4">
    <source>
        <dbReference type="Proteomes" id="UP000742024"/>
    </source>
</evidence>
<proteinExistence type="predicted"/>